<comment type="caution">
    <text evidence="3">The sequence shown here is derived from an EMBL/GenBank/DDBJ whole genome shotgun (WGS) entry which is preliminary data.</text>
</comment>
<dbReference type="InterPro" id="IPR025408">
    <property type="entry name" value="DUF4134"/>
</dbReference>
<dbReference type="Pfam" id="PF13572">
    <property type="entry name" value="DUF4134"/>
    <property type="match status" value="1"/>
</dbReference>
<keyword evidence="1" id="KW-0812">Transmembrane</keyword>
<evidence type="ECO:0000256" key="2">
    <source>
        <dbReference type="SAM" id="SignalP"/>
    </source>
</evidence>
<gene>
    <name evidence="3" type="ORF">DET52_105268</name>
</gene>
<evidence type="ECO:0000256" key="1">
    <source>
        <dbReference type="SAM" id="Phobius"/>
    </source>
</evidence>
<evidence type="ECO:0000313" key="4">
    <source>
        <dbReference type="Proteomes" id="UP000294848"/>
    </source>
</evidence>
<feature type="chain" id="PRO_5020268157" evidence="2">
    <location>
        <begin position="27"/>
        <end position="105"/>
    </location>
</feature>
<feature type="signal peptide" evidence="2">
    <location>
        <begin position="1"/>
        <end position="26"/>
    </location>
</feature>
<organism evidence="3 4">
    <name type="scientific">Sunxiuqinia elliptica</name>
    <dbReference type="NCBI Taxonomy" id="655355"/>
    <lineage>
        <taxon>Bacteria</taxon>
        <taxon>Pseudomonadati</taxon>
        <taxon>Bacteroidota</taxon>
        <taxon>Bacteroidia</taxon>
        <taxon>Marinilabiliales</taxon>
        <taxon>Prolixibacteraceae</taxon>
        <taxon>Sunxiuqinia</taxon>
    </lineage>
</organism>
<evidence type="ECO:0000313" key="3">
    <source>
        <dbReference type="EMBL" id="TDO01409.1"/>
    </source>
</evidence>
<feature type="transmembrane region" description="Helical" evidence="1">
    <location>
        <begin position="50"/>
        <end position="69"/>
    </location>
</feature>
<dbReference type="OrthoDB" id="1029065at2"/>
<sequence length="105" mass="11217">MNFSRIEKLFLTIVLMVTTSISSVFAQDGISTGINTATTTLKTYITPITSLAYVIAAIVGIIGAIRIYNKWQGGDRDINKEVMGYGGAAVFLLLAPTVVKAIFGV</sequence>
<feature type="transmembrane region" description="Helical" evidence="1">
    <location>
        <begin position="81"/>
        <end position="103"/>
    </location>
</feature>
<keyword evidence="1" id="KW-1133">Transmembrane helix</keyword>
<keyword evidence="1" id="KW-0472">Membrane</keyword>
<name>A0A4V3BY64_9BACT</name>
<dbReference type="EMBL" id="SNWI01000005">
    <property type="protein sequence ID" value="TDO01409.1"/>
    <property type="molecule type" value="Genomic_DNA"/>
</dbReference>
<proteinExistence type="predicted"/>
<accession>A0A4V3BY64</accession>
<dbReference type="AlphaFoldDB" id="A0A4V3BY64"/>
<keyword evidence="2" id="KW-0732">Signal</keyword>
<protein>
    <submittedName>
        <fullName evidence="3">Uncharacterized protein DUF4134</fullName>
    </submittedName>
</protein>
<dbReference type="Proteomes" id="UP000294848">
    <property type="component" value="Unassembled WGS sequence"/>
</dbReference>
<reference evidence="3 4" key="1">
    <citation type="submission" date="2019-03" db="EMBL/GenBank/DDBJ databases">
        <title>Freshwater and sediment microbial communities from various areas in North America, analyzing microbe dynamics in response to fracking.</title>
        <authorList>
            <person name="Lamendella R."/>
        </authorList>
    </citation>
    <scope>NUCLEOTIDE SEQUENCE [LARGE SCALE GENOMIC DNA]</scope>
    <source>
        <strain evidence="3 4">114D</strain>
    </source>
</reference>